<dbReference type="EMBL" id="MBTF01000035">
    <property type="protein sequence ID" value="OOQ57569.1"/>
    <property type="molecule type" value="Genomic_DNA"/>
</dbReference>
<reference evidence="2 3" key="1">
    <citation type="submission" date="2016-07" db="EMBL/GenBank/DDBJ databases">
        <title>Genomic analysis of zinc-resistant bacterium Mucilaginibacter pedocola TBZ30.</title>
        <authorList>
            <person name="Huang J."/>
            <person name="Tang J."/>
        </authorList>
    </citation>
    <scope>NUCLEOTIDE SEQUENCE [LARGE SCALE GENOMIC DNA]</scope>
    <source>
        <strain evidence="2 3">TBZ30</strain>
    </source>
</reference>
<accession>A0A1S9P9H8</accession>
<comment type="caution">
    <text evidence="2">The sequence shown here is derived from an EMBL/GenBank/DDBJ whole genome shotgun (WGS) entry which is preliminary data.</text>
</comment>
<name>A0A1S9P9H8_9SPHI</name>
<feature type="transmembrane region" description="Helical" evidence="1">
    <location>
        <begin position="5"/>
        <end position="25"/>
    </location>
</feature>
<feature type="transmembrane region" description="Helical" evidence="1">
    <location>
        <begin position="45"/>
        <end position="66"/>
    </location>
</feature>
<evidence type="ECO:0000313" key="2">
    <source>
        <dbReference type="EMBL" id="OOQ57569.1"/>
    </source>
</evidence>
<keyword evidence="1" id="KW-0812">Transmembrane</keyword>
<evidence type="ECO:0000256" key="1">
    <source>
        <dbReference type="SAM" id="Phobius"/>
    </source>
</evidence>
<gene>
    <name evidence="2" type="ORF">BC343_12235</name>
</gene>
<evidence type="ECO:0000313" key="3">
    <source>
        <dbReference type="Proteomes" id="UP000189739"/>
    </source>
</evidence>
<protein>
    <submittedName>
        <fullName evidence="2">Uncharacterized protein</fullName>
    </submittedName>
</protein>
<keyword evidence="1" id="KW-1133">Transmembrane helix</keyword>
<organism evidence="2 3">
    <name type="scientific">Mucilaginibacter pedocola</name>
    <dbReference type="NCBI Taxonomy" id="1792845"/>
    <lineage>
        <taxon>Bacteria</taxon>
        <taxon>Pseudomonadati</taxon>
        <taxon>Bacteroidota</taxon>
        <taxon>Sphingobacteriia</taxon>
        <taxon>Sphingobacteriales</taxon>
        <taxon>Sphingobacteriaceae</taxon>
        <taxon>Mucilaginibacter</taxon>
    </lineage>
</organism>
<dbReference type="AlphaFoldDB" id="A0A1S9P9H8"/>
<sequence length="207" mass="23369">MQDRYLPFIAVFILTSVLLWVATIVTDCTCHGLNYYALSYDMFSGAETFVSSAGIFILGVLLYYALRRLFKPKRSVLKYTYWALLPLAVFNNAIVTTIHNLKVGGIERSICNKTRNNDGTGGVISKGLTLKEYRYIQNLQGELLNLPRSSKNITVRFYGGDFIGDFILQVDAICQKREIIKTGKNWRVKSTSKKNDTKLVVYSAPAK</sequence>
<proteinExistence type="predicted"/>
<keyword evidence="1" id="KW-0472">Membrane</keyword>
<dbReference type="OrthoDB" id="9839254at2"/>
<dbReference type="Proteomes" id="UP000189739">
    <property type="component" value="Unassembled WGS sequence"/>
</dbReference>
<dbReference type="RefSeq" id="WP_078350169.1">
    <property type="nucleotide sequence ID" value="NZ_MBTF01000035.1"/>
</dbReference>
<keyword evidence="3" id="KW-1185">Reference proteome</keyword>